<evidence type="ECO:0000259" key="2">
    <source>
        <dbReference type="Pfam" id="PF07905"/>
    </source>
</evidence>
<dbReference type="Pfam" id="PF13556">
    <property type="entry name" value="HTH_30"/>
    <property type="match status" value="1"/>
</dbReference>
<dbReference type="HOGENOM" id="CLU_017436_4_1_11"/>
<dbReference type="eggNOG" id="COG2508">
    <property type="taxonomic scope" value="Bacteria"/>
</dbReference>
<dbReference type="RefSeq" id="WP_011290504.1">
    <property type="nucleotide sequence ID" value="NC_007333.1"/>
</dbReference>
<dbReference type="InterPro" id="IPR051448">
    <property type="entry name" value="CdaR-like_regulators"/>
</dbReference>
<dbReference type="InterPro" id="IPR025736">
    <property type="entry name" value="PucR_C-HTH_dom"/>
</dbReference>
<dbReference type="PANTHER" id="PTHR33744">
    <property type="entry name" value="CARBOHYDRATE DIACID REGULATOR"/>
    <property type="match status" value="1"/>
</dbReference>
<feature type="region of interest" description="Disordered" evidence="1">
    <location>
        <begin position="1"/>
        <end position="25"/>
    </location>
</feature>
<evidence type="ECO:0000313" key="4">
    <source>
        <dbReference type="EMBL" id="AAZ54095.1"/>
    </source>
</evidence>
<dbReference type="InterPro" id="IPR042070">
    <property type="entry name" value="PucR_C-HTH_sf"/>
</dbReference>
<name>Q47TW9_THEFY</name>
<dbReference type="Pfam" id="PF07905">
    <property type="entry name" value="PucR"/>
    <property type="match status" value="1"/>
</dbReference>
<gene>
    <name evidence="4" type="ordered locus">Tfu_0057</name>
</gene>
<dbReference type="InterPro" id="IPR012914">
    <property type="entry name" value="PucR_dom"/>
</dbReference>
<evidence type="ECO:0000256" key="1">
    <source>
        <dbReference type="SAM" id="MobiDB-lite"/>
    </source>
</evidence>
<dbReference type="KEGG" id="tfu:Tfu_0057"/>
<sequence>MDAPHTSCAAPGRSSHLSPAPFRDGVSDAQTVPLRTILARRDLALEPLVPAAPDAHVRWATVSELLDPAPYLKGGELLLTAGTNLPTDPEALDRYVTALVSAQVTALGFGVTPVHDAVPDTLVARCRAHGLPLLLVPRETPFVAVSQAVGEELERLRLAGQRRFTAAGRSLTKAAIGATPVQELLTTLSAALGCWTQLLGTRPLGQVGRVPPLPDEAHELIRKVRTPGGPLSAKLWIPPDEVVLHAIGDQARDRTVLLLGRPKPLDSTDRAILGIAVALLGLLSRAQPAVVDDASRLATRLLLTGATPDTTVLRLLPALLTGDEPAPTAYRVLHARWTRPSSQPTPSPTLFRTRLVDDTSTPVRAILADQGTHHAHLELLDNLHAAGWLAALSRPVPGSALADADQEAAMLLIRAHATGRPLLPETQPDPLETLLETDEARAAARTLLGPLAGNDSTSRTLRTTLRAWLAHHGSWDRTAADLGAHRNSVRYRISRIERDLGIDLSDPEQRMRMWFALSRFPDDTPTHPTQRDISR</sequence>
<feature type="domain" description="PucR C-terminal helix-turn-helix" evidence="3">
    <location>
        <begin position="461"/>
        <end position="517"/>
    </location>
</feature>
<dbReference type="Gene3D" id="1.10.10.2840">
    <property type="entry name" value="PucR C-terminal helix-turn-helix domain"/>
    <property type="match status" value="1"/>
</dbReference>
<feature type="domain" description="Purine catabolism PurC-like" evidence="2">
    <location>
        <begin position="54"/>
        <end position="152"/>
    </location>
</feature>
<evidence type="ECO:0000259" key="3">
    <source>
        <dbReference type="Pfam" id="PF13556"/>
    </source>
</evidence>
<organism evidence="4">
    <name type="scientific">Thermobifida fusca (strain YX)</name>
    <dbReference type="NCBI Taxonomy" id="269800"/>
    <lineage>
        <taxon>Bacteria</taxon>
        <taxon>Bacillati</taxon>
        <taxon>Actinomycetota</taxon>
        <taxon>Actinomycetes</taxon>
        <taxon>Streptosporangiales</taxon>
        <taxon>Nocardiopsidaceae</taxon>
        <taxon>Thermobifida</taxon>
    </lineage>
</organism>
<dbReference type="AlphaFoldDB" id="Q47TW9"/>
<dbReference type="EMBL" id="CP000088">
    <property type="protein sequence ID" value="AAZ54095.1"/>
    <property type="molecule type" value="Genomic_DNA"/>
</dbReference>
<reference evidence="4" key="1">
    <citation type="submission" date="2005-07" db="EMBL/GenBank/DDBJ databases">
        <title>Complete sequence of Thermobifida fusca YX.</title>
        <authorList>
            <consortium name="US DOE Joint Genome Institute"/>
            <person name="Copeland A."/>
            <person name="Lucas S."/>
            <person name="Lapidus A."/>
            <person name="Barry K."/>
            <person name="Detter J.C."/>
            <person name="Glavina T."/>
            <person name="Hammon N."/>
            <person name="Israni S."/>
            <person name="Pitluck S."/>
            <person name="Di Bartolo G."/>
            <person name="Chain P."/>
            <person name="Schmutz J."/>
            <person name="Larimer F."/>
            <person name="Land M."/>
            <person name="Lykidis A."/>
            <person name="Richardson P."/>
        </authorList>
    </citation>
    <scope>NUCLEOTIDE SEQUENCE</scope>
    <source>
        <strain evidence="4">YX</strain>
    </source>
</reference>
<proteinExistence type="predicted"/>
<dbReference type="OrthoDB" id="3170447at2"/>
<protein>
    <submittedName>
        <fullName evidence="4">Putative regulatory protein</fullName>
    </submittedName>
</protein>
<dbReference type="PANTHER" id="PTHR33744:SF1">
    <property type="entry name" value="DNA-BINDING TRANSCRIPTIONAL ACTIVATOR ADER"/>
    <property type="match status" value="1"/>
</dbReference>
<dbReference type="STRING" id="269800.Tfu_0057"/>
<accession>Q47TW9</accession>